<feature type="non-terminal residue" evidence="1">
    <location>
        <position position="262"/>
    </location>
</feature>
<dbReference type="Gene3D" id="2.60.40.10">
    <property type="entry name" value="Immunoglobulins"/>
    <property type="match status" value="1"/>
</dbReference>
<feature type="non-terminal residue" evidence="1">
    <location>
        <position position="1"/>
    </location>
</feature>
<dbReference type="AlphaFoldDB" id="A0A382YNX3"/>
<dbReference type="InterPro" id="IPR011050">
    <property type="entry name" value="Pectin_lyase_fold/virulence"/>
</dbReference>
<proteinExistence type="predicted"/>
<sequence>IIDGDSVASCVMMNGENSKLIGFTLKNGFTNAETYGGAITVQEDSEISNCLLVENYNEESLYQSSIIIWGGDNVTFNHLTIFNNYGDGGYANGIVWLEPSSNDTLNLSHTIFYDFEQYGGDSPVENFINCYSGSEPLFCDPDNGDYTLAENSPCVGIGENSANIGAFGVGCEAINLAPVLATIEDQQIAEDSVLTIGVSATSILGYSMSFTATSDTSDVEVSLEDTNLTATPSLNWFGSSVITVIATDENELFDTTGFTLTV</sequence>
<protein>
    <recommendedName>
        <fullName evidence="2">Calx-beta domain-containing protein</fullName>
    </recommendedName>
</protein>
<organism evidence="1">
    <name type="scientific">marine metagenome</name>
    <dbReference type="NCBI Taxonomy" id="408172"/>
    <lineage>
        <taxon>unclassified sequences</taxon>
        <taxon>metagenomes</taxon>
        <taxon>ecological metagenomes</taxon>
    </lineage>
</organism>
<accession>A0A382YNX3</accession>
<dbReference type="SUPFAM" id="SSF51126">
    <property type="entry name" value="Pectin lyase-like"/>
    <property type="match status" value="1"/>
</dbReference>
<gene>
    <name evidence="1" type="ORF">METZ01_LOCUS437399</name>
</gene>
<dbReference type="EMBL" id="UINC01177097">
    <property type="protein sequence ID" value="SVD84545.1"/>
    <property type="molecule type" value="Genomic_DNA"/>
</dbReference>
<evidence type="ECO:0008006" key="2">
    <source>
        <dbReference type="Google" id="ProtNLM"/>
    </source>
</evidence>
<reference evidence="1" key="1">
    <citation type="submission" date="2018-05" db="EMBL/GenBank/DDBJ databases">
        <authorList>
            <person name="Lanie J.A."/>
            <person name="Ng W.-L."/>
            <person name="Kazmierczak K.M."/>
            <person name="Andrzejewski T.M."/>
            <person name="Davidsen T.M."/>
            <person name="Wayne K.J."/>
            <person name="Tettelin H."/>
            <person name="Glass J.I."/>
            <person name="Rusch D."/>
            <person name="Podicherti R."/>
            <person name="Tsui H.-C.T."/>
            <person name="Winkler M.E."/>
        </authorList>
    </citation>
    <scope>NUCLEOTIDE SEQUENCE</scope>
</reference>
<evidence type="ECO:0000313" key="1">
    <source>
        <dbReference type="EMBL" id="SVD84545.1"/>
    </source>
</evidence>
<name>A0A382YNX3_9ZZZZ</name>
<dbReference type="InterPro" id="IPR013783">
    <property type="entry name" value="Ig-like_fold"/>
</dbReference>